<keyword evidence="2" id="KW-1185">Reference proteome</keyword>
<protein>
    <submittedName>
        <fullName evidence="1">Uncharacterized protein</fullName>
    </submittedName>
</protein>
<dbReference type="Proteomes" id="UP001302745">
    <property type="component" value="Unassembled WGS sequence"/>
</dbReference>
<sequence length="117" mass="12379">MLTTISKTEAEIADSITATDKQLAEVNAKLGALCLAKQEQDETEADRASAISQVAVEQTVLGESRKLLDELLSGIHTAAAKARKDQAQVVNKFGNQNEGMQIGVSYGAISGITFGKK</sequence>
<name>A0AAN6ZST0_9PEZI</name>
<organism evidence="1 2">
    <name type="scientific">Chaetomidium leptoderma</name>
    <dbReference type="NCBI Taxonomy" id="669021"/>
    <lineage>
        <taxon>Eukaryota</taxon>
        <taxon>Fungi</taxon>
        <taxon>Dikarya</taxon>
        <taxon>Ascomycota</taxon>
        <taxon>Pezizomycotina</taxon>
        <taxon>Sordariomycetes</taxon>
        <taxon>Sordariomycetidae</taxon>
        <taxon>Sordariales</taxon>
        <taxon>Chaetomiaceae</taxon>
        <taxon>Chaetomidium</taxon>
    </lineage>
</organism>
<evidence type="ECO:0000313" key="1">
    <source>
        <dbReference type="EMBL" id="KAK4148913.1"/>
    </source>
</evidence>
<dbReference type="AlphaFoldDB" id="A0AAN6ZST0"/>
<dbReference type="EMBL" id="MU857235">
    <property type="protein sequence ID" value="KAK4148913.1"/>
    <property type="molecule type" value="Genomic_DNA"/>
</dbReference>
<reference evidence="1" key="2">
    <citation type="submission" date="2023-05" db="EMBL/GenBank/DDBJ databases">
        <authorList>
            <consortium name="Lawrence Berkeley National Laboratory"/>
            <person name="Steindorff A."/>
            <person name="Hensen N."/>
            <person name="Bonometti L."/>
            <person name="Westerberg I."/>
            <person name="Brannstrom I.O."/>
            <person name="Guillou S."/>
            <person name="Cros-Aarteil S."/>
            <person name="Calhoun S."/>
            <person name="Haridas S."/>
            <person name="Kuo A."/>
            <person name="Mondo S."/>
            <person name="Pangilinan J."/>
            <person name="Riley R."/>
            <person name="Labutti K."/>
            <person name="Andreopoulos B."/>
            <person name="Lipzen A."/>
            <person name="Chen C."/>
            <person name="Yanf M."/>
            <person name="Daum C."/>
            <person name="Ng V."/>
            <person name="Clum A."/>
            <person name="Ohm R."/>
            <person name="Martin F."/>
            <person name="Silar P."/>
            <person name="Natvig D."/>
            <person name="Lalanne C."/>
            <person name="Gautier V."/>
            <person name="Ament-Velasquez S.L."/>
            <person name="Kruys A."/>
            <person name="Hutchinson M.I."/>
            <person name="Powell A.J."/>
            <person name="Barry K."/>
            <person name="Miller A.N."/>
            <person name="Grigoriev I.V."/>
            <person name="Debuchy R."/>
            <person name="Gladieux P."/>
            <person name="Thoren M.H."/>
            <person name="Johannesson H."/>
        </authorList>
    </citation>
    <scope>NUCLEOTIDE SEQUENCE</scope>
    <source>
        <strain evidence="1">CBS 538.74</strain>
    </source>
</reference>
<evidence type="ECO:0000313" key="2">
    <source>
        <dbReference type="Proteomes" id="UP001302745"/>
    </source>
</evidence>
<reference evidence="1" key="1">
    <citation type="journal article" date="2023" name="Mol. Phylogenet. Evol.">
        <title>Genome-scale phylogeny and comparative genomics of the fungal order Sordariales.</title>
        <authorList>
            <person name="Hensen N."/>
            <person name="Bonometti L."/>
            <person name="Westerberg I."/>
            <person name="Brannstrom I.O."/>
            <person name="Guillou S."/>
            <person name="Cros-Aarteil S."/>
            <person name="Calhoun S."/>
            <person name="Haridas S."/>
            <person name="Kuo A."/>
            <person name="Mondo S."/>
            <person name="Pangilinan J."/>
            <person name="Riley R."/>
            <person name="LaButti K."/>
            <person name="Andreopoulos B."/>
            <person name="Lipzen A."/>
            <person name="Chen C."/>
            <person name="Yan M."/>
            <person name="Daum C."/>
            <person name="Ng V."/>
            <person name="Clum A."/>
            <person name="Steindorff A."/>
            <person name="Ohm R.A."/>
            <person name="Martin F."/>
            <person name="Silar P."/>
            <person name="Natvig D.O."/>
            <person name="Lalanne C."/>
            <person name="Gautier V."/>
            <person name="Ament-Velasquez S.L."/>
            <person name="Kruys A."/>
            <person name="Hutchinson M.I."/>
            <person name="Powell A.J."/>
            <person name="Barry K."/>
            <person name="Miller A.N."/>
            <person name="Grigoriev I.V."/>
            <person name="Debuchy R."/>
            <person name="Gladieux P."/>
            <person name="Hiltunen Thoren M."/>
            <person name="Johannesson H."/>
        </authorList>
    </citation>
    <scope>NUCLEOTIDE SEQUENCE</scope>
    <source>
        <strain evidence="1">CBS 538.74</strain>
    </source>
</reference>
<proteinExistence type="predicted"/>
<comment type="caution">
    <text evidence="1">The sequence shown here is derived from an EMBL/GenBank/DDBJ whole genome shotgun (WGS) entry which is preliminary data.</text>
</comment>
<gene>
    <name evidence="1" type="ORF">C8A00DRAFT_19336</name>
</gene>
<accession>A0AAN6ZST0</accession>